<dbReference type="InterPro" id="IPR015311">
    <property type="entry name" value="DFF40_C"/>
</dbReference>
<organism evidence="2 3">
    <name type="scientific">Ramazzottius varieornatus</name>
    <name type="common">Water bear</name>
    <name type="synonym">Tardigrade</name>
    <dbReference type="NCBI Taxonomy" id="947166"/>
    <lineage>
        <taxon>Eukaryota</taxon>
        <taxon>Metazoa</taxon>
        <taxon>Ecdysozoa</taxon>
        <taxon>Tardigrada</taxon>
        <taxon>Eutardigrada</taxon>
        <taxon>Parachela</taxon>
        <taxon>Hypsibioidea</taxon>
        <taxon>Ramazzottiidae</taxon>
        <taxon>Ramazzottius</taxon>
    </lineage>
</organism>
<dbReference type="GO" id="GO:0005634">
    <property type="term" value="C:nucleus"/>
    <property type="evidence" value="ECO:0007669"/>
    <property type="project" value="InterPro"/>
</dbReference>
<dbReference type="AlphaFoldDB" id="A0A1D1UJN5"/>
<proteinExistence type="predicted"/>
<gene>
    <name evidence="2" type="primary">RvY_00619-1</name>
    <name evidence="2" type="synonym">RvY_00619.1</name>
    <name evidence="2" type="ORF">RvY_00619</name>
</gene>
<keyword evidence="3" id="KW-1185">Reference proteome</keyword>
<reference evidence="2 3" key="1">
    <citation type="journal article" date="2016" name="Nat. Commun.">
        <title>Extremotolerant tardigrade genome and improved radiotolerance of human cultured cells by tardigrade-unique protein.</title>
        <authorList>
            <person name="Hashimoto T."/>
            <person name="Horikawa D.D."/>
            <person name="Saito Y."/>
            <person name="Kuwahara H."/>
            <person name="Kozuka-Hata H."/>
            <person name="Shin-I T."/>
            <person name="Minakuchi Y."/>
            <person name="Ohishi K."/>
            <person name="Motoyama A."/>
            <person name="Aizu T."/>
            <person name="Enomoto A."/>
            <person name="Kondo K."/>
            <person name="Tanaka S."/>
            <person name="Hara Y."/>
            <person name="Koshikawa S."/>
            <person name="Sagara H."/>
            <person name="Miura T."/>
            <person name="Yokobori S."/>
            <person name="Miyagawa K."/>
            <person name="Suzuki Y."/>
            <person name="Kubo T."/>
            <person name="Oyama M."/>
            <person name="Kohara Y."/>
            <person name="Fujiyama A."/>
            <person name="Arakawa K."/>
            <person name="Katayama T."/>
            <person name="Toyoda A."/>
            <person name="Kunieda T."/>
        </authorList>
    </citation>
    <scope>NUCLEOTIDE SEQUENCE [LARGE SCALE GENOMIC DNA]</scope>
    <source>
        <strain evidence="2 3">YOKOZUNA-1</strain>
    </source>
</reference>
<accession>A0A1D1UJN5</accession>
<dbReference type="EMBL" id="BDGG01000001">
    <property type="protein sequence ID" value="GAU87822.1"/>
    <property type="molecule type" value="Genomic_DNA"/>
</dbReference>
<dbReference type="Pfam" id="PF09230">
    <property type="entry name" value="DFF40"/>
    <property type="match status" value="1"/>
</dbReference>
<dbReference type="GO" id="GO:0005737">
    <property type="term" value="C:cytoplasm"/>
    <property type="evidence" value="ECO:0007669"/>
    <property type="project" value="InterPro"/>
</dbReference>
<evidence type="ECO:0000259" key="1">
    <source>
        <dbReference type="Pfam" id="PF09230"/>
    </source>
</evidence>
<protein>
    <recommendedName>
        <fullName evidence="1">DNA fragmentation factor 40 C-terminal domain-containing protein</fullName>
    </recommendedName>
</protein>
<evidence type="ECO:0000313" key="2">
    <source>
        <dbReference type="EMBL" id="GAU87822.1"/>
    </source>
</evidence>
<name>A0A1D1UJN5_RAMVA</name>
<sequence>MITWWQSTKGKVEDEMNRNKRWAEFEPVWTHAKRQFESLRTLYPPSSIIDRDAVRRICMLDGTVICTGPYNATFCPYGSKTNGYEAGFPKESIGTWPFDHFLGLSVVRWALVGDSATSEVTKQLSKEAKKLRSARGLIREAAETGMKICIKELYRLHFEALGDNPNMKLVCPACNRVARHTDVAFERRYLLCRHLEC</sequence>
<dbReference type="Proteomes" id="UP000186922">
    <property type="component" value="Unassembled WGS sequence"/>
</dbReference>
<dbReference type="GO" id="GO:0016787">
    <property type="term" value="F:hydrolase activity"/>
    <property type="evidence" value="ECO:0007669"/>
    <property type="project" value="InterPro"/>
</dbReference>
<evidence type="ECO:0000313" key="3">
    <source>
        <dbReference type="Proteomes" id="UP000186922"/>
    </source>
</evidence>
<feature type="domain" description="DNA fragmentation factor 40 C-terminal" evidence="1">
    <location>
        <begin position="14"/>
        <end position="181"/>
    </location>
</feature>
<comment type="caution">
    <text evidence="2">The sequence shown here is derived from an EMBL/GenBank/DDBJ whole genome shotgun (WGS) entry which is preliminary data.</text>
</comment>
<dbReference type="GO" id="GO:0006309">
    <property type="term" value="P:apoptotic DNA fragmentation"/>
    <property type="evidence" value="ECO:0007669"/>
    <property type="project" value="InterPro"/>
</dbReference>